<dbReference type="Proteomes" id="UP001439008">
    <property type="component" value="Unassembled WGS sequence"/>
</dbReference>
<keyword evidence="3" id="KW-0804">Transcription</keyword>
<dbReference type="InterPro" id="IPR000814">
    <property type="entry name" value="TBP"/>
</dbReference>
<comment type="similarity">
    <text evidence="1">Belongs to the TBP family.</text>
</comment>
<proteinExistence type="inferred from homology"/>
<organism evidence="4 5">
    <name type="scientific">Bonamia ostreae</name>
    <dbReference type="NCBI Taxonomy" id="126728"/>
    <lineage>
        <taxon>Eukaryota</taxon>
        <taxon>Sar</taxon>
        <taxon>Rhizaria</taxon>
        <taxon>Endomyxa</taxon>
        <taxon>Ascetosporea</taxon>
        <taxon>Haplosporida</taxon>
        <taxon>Bonamia</taxon>
    </lineage>
</organism>
<keyword evidence="2" id="KW-0238">DNA-binding</keyword>
<accession>A0ABV2AH55</accession>
<keyword evidence="5" id="KW-1185">Reference proteome</keyword>
<sequence length="211" mass="24027">MVEKTNFEDLSDLEDFVEDKAPTVRTERIKNFKWEKEPEINNVFAEAFLGCEINLRQCAKKILNFEYPHENTSHGLLSLKKPRASVHVHHGGKLIVIGMPSLEAAKLVLRKCARRIQRIHKNALFGCFNVTQSFGSGKLRQCLDLEKMAKSNKFAIFNPEINSSLLFQKNGSKMTVYKNGTITCSSVSSGAFFDAFEDLLRNFNQFLIKSF</sequence>
<protein>
    <recommendedName>
        <fullName evidence="6">TATA-box-binding protein</fullName>
    </recommendedName>
</protein>
<reference evidence="4 5" key="1">
    <citation type="journal article" date="2024" name="BMC Biol.">
        <title>Comparative genomics of Ascetosporea gives new insight into the evolutionary basis for animal parasitism in Rhizaria.</title>
        <authorList>
            <person name="Hiltunen Thoren M."/>
            <person name="Onut-Brannstrom I."/>
            <person name="Alfjorden A."/>
            <person name="Peckova H."/>
            <person name="Swords F."/>
            <person name="Hooper C."/>
            <person name="Holzer A.S."/>
            <person name="Bass D."/>
            <person name="Burki F."/>
        </authorList>
    </citation>
    <scope>NUCLEOTIDE SEQUENCE [LARGE SCALE GENOMIC DNA]</scope>
    <source>
        <strain evidence="4">20-A016</strain>
    </source>
</reference>
<dbReference type="PRINTS" id="PR00686">
    <property type="entry name" value="TIFACTORIID"/>
</dbReference>
<name>A0ABV2AH55_9EUKA</name>
<evidence type="ECO:0000313" key="4">
    <source>
        <dbReference type="EMBL" id="MES1919011.1"/>
    </source>
</evidence>
<dbReference type="PANTHER" id="PTHR10126">
    <property type="entry name" value="TATA-BOX BINDING PROTEIN"/>
    <property type="match status" value="1"/>
</dbReference>
<dbReference type="Gene3D" id="3.30.310.10">
    <property type="entry name" value="TATA-Binding Protein"/>
    <property type="match status" value="2"/>
</dbReference>
<evidence type="ECO:0000256" key="2">
    <source>
        <dbReference type="ARBA" id="ARBA00023125"/>
    </source>
</evidence>
<dbReference type="InterPro" id="IPR012295">
    <property type="entry name" value="TBP_dom_sf"/>
</dbReference>
<dbReference type="SUPFAM" id="SSF55945">
    <property type="entry name" value="TATA-box binding protein-like"/>
    <property type="match status" value="2"/>
</dbReference>
<gene>
    <name evidence="4" type="ORF">MHBO_000889</name>
</gene>
<dbReference type="Pfam" id="PF00352">
    <property type="entry name" value="TBP"/>
    <property type="match status" value="1"/>
</dbReference>
<comment type="caution">
    <text evidence="4">The sequence shown here is derived from an EMBL/GenBank/DDBJ whole genome shotgun (WGS) entry which is preliminary data.</text>
</comment>
<evidence type="ECO:0008006" key="6">
    <source>
        <dbReference type="Google" id="ProtNLM"/>
    </source>
</evidence>
<dbReference type="EMBL" id="JBDODL010000178">
    <property type="protein sequence ID" value="MES1919011.1"/>
    <property type="molecule type" value="Genomic_DNA"/>
</dbReference>
<evidence type="ECO:0000256" key="1">
    <source>
        <dbReference type="ARBA" id="ARBA00005560"/>
    </source>
</evidence>
<evidence type="ECO:0000313" key="5">
    <source>
        <dbReference type="Proteomes" id="UP001439008"/>
    </source>
</evidence>
<evidence type="ECO:0000256" key="3">
    <source>
        <dbReference type="ARBA" id="ARBA00023163"/>
    </source>
</evidence>